<keyword evidence="2" id="KW-0067">ATP-binding</keyword>
<evidence type="ECO:0000313" key="6">
    <source>
        <dbReference type="EMBL" id="CRK41146.1"/>
    </source>
</evidence>
<dbReference type="InterPro" id="IPR027417">
    <property type="entry name" value="P-loop_NTPase"/>
</dbReference>
<feature type="compositionally biased region" description="Acidic residues" evidence="3">
    <location>
        <begin position="225"/>
        <end position="242"/>
    </location>
</feature>
<keyword evidence="1" id="KW-0547">Nucleotide-binding</keyword>
<dbReference type="STRING" id="100787.A0A0G4N3G3"/>
<dbReference type="GO" id="GO:0005634">
    <property type="term" value="C:nucleus"/>
    <property type="evidence" value="ECO:0007669"/>
    <property type="project" value="TreeGrafter"/>
</dbReference>
<dbReference type="Proteomes" id="UP000044602">
    <property type="component" value="Unassembled WGS sequence"/>
</dbReference>
<dbReference type="Gene3D" id="3.40.50.300">
    <property type="entry name" value="P-loop containing nucleotide triphosphate hydrolases"/>
    <property type="match status" value="1"/>
</dbReference>
<protein>
    <recommendedName>
        <fullName evidence="8">ATPase dynein-related AAA domain-containing protein</fullName>
    </recommendedName>
</protein>
<dbReference type="PANTHER" id="PTHR48103">
    <property type="entry name" value="MIDASIN-RELATED"/>
    <property type="match status" value="1"/>
</dbReference>
<feature type="domain" description="ATPase dynein-related AAA" evidence="4">
    <location>
        <begin position="68"/>
        <end position="157"/>
    </location>
</feature>
<feature type="region of interest" description="Disordered" evidence="3">
    <location>
        <begin position="214"/>
        <end position="289"/>
    </location>
</feature>
<dbReference type="AlphaFoldDB" id="A0A0G4N3G3"/>
<feature type="domain" description="Midasin AAA lid" evidence="5">
    <location>
        <begin position="171"/>
        <end position="222"/>
    </location>
</feature>
<evidence type="ECO:0000313" key="7">
    <source>
        <dbReference type="Proteomes" id="UP000044602"/>
    </source>
</evidence>
<evidence type="ECO:0000256" key="1">
    <source>
        <dbReference type="ARBA" id="ARBA00022741"/>
    </source>
</evidence>
<evidence type="ECO:0000256" key="2">
    <source>
        <dbReference type="ARBA" id="ARBA00022840"/>
    </source>
</evidence>
<dbReference type="PANTHER" id="PTHR48103:SF2">
    <property type="entry name" value="MIDASIN"/>
    <property type="match status" value="1"/>
</dbReference>
<dbReference type="Pfam" id="PF17865">
    <property type="entry name" value="AAA_lid_5"/>
    <property type="match status" value="1"/>
</dbReference>
<dbReference type="GO" id="GO:0016887">
    <property type="term" value="F:ATP hydrolysis activity"/>
    <property type="evidence" value="ECO:0007669"/>
    <property type="project" value="InterPro"/>
</dbReference>
<feature type="compositionally biased region" description="Basic and acidic residues" evidence="3">
    <location>
        <begin position="261"/>
        <end position="276"/>
    </location>
</feature>
<dbReference type="Pfam" id="PF07728">
    <property type="entry name" value="AAA_5"/>
    <property type="match status" value="1"/>
</dbReference>
<accession>A0A0G4N3G3</accession>
<feature type="non-terminal residue" evidence="6">
    <location>
        <position position="289"/>
    </location>
</feature>
<evidence type="ECO:0000256" key="3">
    <source>
        <dbReference type="SAM" id="MobiDB-lite"/>
    </source>
</evidence>
<name>A0A0G4N3G3_VERLO</name>
<evidence type="ECO:0000259" key="4">
    <source>
        <dbReference type="Pfam" id="PF07728"/>
    </source>
</evidence>
<dbReference type="GO" id="GO:0030687">
    <property type="term" value="C:preribosome, large subunit precursor"/>
    <property type="evidence" value="ECO:0007669"/>
    <property type="project" value="TreeGrafter"/>
</dbReference>
<keyword evidence="7" id="KW-1185">Reference proteome</keyword>
<proteinExistence type="predicted"/>
<dbReference type="EMBL" id="CVQH01026827">
    <property type="protein sequence ID" value="CRK41146.1"/>
    <property type="molecule type" value="Genomic_DNA"/>
</dbReference>
<sequence>MFIKIVEELTRRENEQREARNGEDQPTKRRKTESKLQRLLDLKPRWDAFTRSLDQFEIQMSGGSGAFAFSFVEGNIVKAARNGDWVLLDEINLASPDTLESIADLLTGPAETPSILLSETGEIQRIKAHPNFRMFGAMNPATDIGKRDLPIGIRSRFTEIYVDSPDRDVKDLLTIVKTYLKGSGTRDDKAADDIARLYLDTKLRAEEKSLVDGANEVPHFSLHEDGDDNDMEEEAGEVDDLDPTTVDEKMWDGENEDEAEKEQQGEKAKGQQKDEQTAAADAQPNDESG</sequence>
<gene>
    <name evidence="6" type="ORF">BN1708_016863</name>
</gene>
<dbReference type="GO" id="GO:0005524">
    <property type="term" value="F:ATP binding"/>
    <property type="evidence" value="ECO:0007669"/>
    <property type="project" value="UniProtKB-KW"/>
</dbReference>
<organism evidence="6 7">
    <name type="scientific">Verticillium longisporum</name>
    <name type="common">Verticillium dahliae var. longisporum</name>
    <dbReference type="NCBI Taxonomy" id="100787"/>
    <lineage>
        <taxon>Eukaryota</taxon>
        <taxon>Fungi</taxon>
        <taxon>Dikarya</taxon>
        <taxon>Ascomycota</taxon>
        <taxon>Pezizomycotina</taxon>
        <taxon>Sordariomycetes</taxon>
        <taxon>Hypocreomycetidae</taxon>
        <taxon>Glomerellales</taxon>
        <taxon>Plectosphaerellaceae</taxon>
        <taxon>Verticillium</taxon>
    </lineage>
</organism>
<dbReference type="InterPro" id="IPR011704">
    <property type="entry name" value="ATPase_dyneun-rel_AAA"/>
</dbReference>
<feature type="region of interest" description="Disordered" evidence="3">
    <location>
        <begin position="13"/>
        <end position="34"/>
    </location>
</feature>
<dbReference type="InterPro" id="IPR041190">
    <property type="entry name" value="Midasin_AAA_lid_5"/>
</dbReference>
<reference evidence="7" key="1">
    <citation type="submission" date="2015-05" db="EMBL/GenBank/DDBJ databases">
        <authorList>
            <person name="Fogelqvist Johan"/>
        </authorList>
    </citation>
    <scope>NUCLEOTIDE SEQUENCE [LARGE SCALE GENOMIC DNA]</scope>
</reference>
<dbReference type="GO" id="GO:0000055">
    <property type="term" value="P:ribosomal large subunit export from nucleus"/>
    <property type="evidence" value="ECO:0007669"/>
    <property type="project" value="TreeGrafter"/>
</dbReference>
<evidence type="ECO:0000259" key="5">
    <source>
        <dbReference type="Pfam" id="PF17865"/>
    </source>
</evidence>
<dbReference type="GO" id="GO:0000027">
    <property type="term" value="P:ribosomal large subunit assembly"/>
    <property type="evidence" value="ECO:0007669"/>
    <property type="project" value="TreeGrafter"/>
</dbReference>
<evidence type="ECO:0008006" key="8">
    <source>
        <dbReference type="Google" id="ProtNLM"/>
    </source>
</evidence>
<dbReference type="SUPFAM" id="SSF52540">
    <property type="entry name" value="P-loop containing nucleoside triphosphate hydrolases"/>
    <property type="match status" value="1"/>
</dbReference>